<dbReference type="SUPFAM" id="SSF53448">
    <property type="entry name" value="Nucleotide-diphospho-sugar transferases"/>
    <property type="match status" value="1"/>
</dbReference>
<dbReference type="PANTHER" id="PTHR19136">
    <property type="entry name" value="MOLYBDENUM COFACTOR GUANYLYLTRANSFERASE"/>
    <property type="match status" value="1"/>
</dbReference>
<dbReference type="RefSeq" id="WP_330198390.1">
    <property type="nucleotide sequence ID" value="NZ_JAZDRP010000003.1"/>
</dbReference>
<evidence type="ECO:0000313" key="5">
    <source>
        <dbReference type="Proteomes" id="UP001354971"/>
    </source>
</evidence>
<dbReference type="Gene3D" id="3.90.550.10">
    <property type="entry name" value="Spore Coat Polysaccharide Biosynthesis Protein SpsA, Chain A"/>
    <property type="match status" value="1"/>
</dbReference>
<sequence>MSASTDTLAGIILTGGQSSRMGEDKAGLVWKGQSFLDHARDRLAGAGCNLVRISGRAGDDAIPDTMKNAGPARAIFDVIEALRLEAGGYLFLPVDLPLLTAADLCRLTGATRPRAFKGHPLPCFIPAGSDLPETPSGRSVYRLLETMDVEWMDAGHDLAQRLFNVNTPDDLDRLRASS</sequence>
<organism evidence="4 5">
    <name type="scientific">Hyphobacterium lacteum</name>
    <dbReference type="NCBI Taxonomy" id="3116575"/>
    <lineage>
        <taxon>Bacteria</taxon>
        <taxon>Pseudomonadati</taxon>
        <taxon>Pseudomonadota</taxon>
        <taxon>Alphaproteobacteria</taxon>
        <taxon>Maricaulales</taxon>
        <taxon>Maricaulaceae</taxon>
        <taxon>Hyphobacterium</taxon>
    </lineage>
</organism>
<dbReference type="Pfam" id="PF12804">
    <property type="entry name" value="NTP_transf_3"/>
    <property type="match status" value="1"/>
</dbReference>
<accession>A0ABU7LP83</accession>
<keyword evidence="2" id="KW-0460">Magnesium</keyword>
<dbReference type="EMBL" id="JAZDRP010000003">
    <property type="protein sequence ID" value="MEE2525726.1"/>
    <property type="molecule type" value="Genomic_DNA"/>
</dbReference>
<dbReference type="InterPro" id="IPR025877">
    <property type="entry name" value="MobA-like_NTP_Trfase"/>
</dbReference>
<feature type="domain" description="MobA-like NTP transferase" evidence="3">
    <location>
        <begin position="10"/>
        <end position="112"/>
    </location>
</feature>
<keyword evidence="5" id="KW-1185">Reference proteome</keyword>
<protein>
    <submittedName>
        <fullName evidence="4">NTP transferase domain-containing protein</fullName>
    </submittedName>
</protein>
<evidence type="ECO:0000256" key="1">
    <source>
        <dbReference type="ARBA" id="ARBA00022679"/>
    </source>
</evidence>
<dbReference type="PANTHER" id="PTHR19136:SF81">
    <property type="entry name" value="MOLYBDENUM COFACTOR GUANYLYLTRANSFERASE"/>
    <property type="match status" value="1"/>
</dbReference>
<name>A0ABU7LP83_9PROT</name>
<comment type="caution">
    <text evidence="4">The sequence shown here is derived from an EMBL/GenBank/DDBJ whole genome shotgun (WGS) entry which is preliminary data.</text>
</comment>
<evidence type="ECO:0000256" key="2">
    <source>
        <dbReference type="ARBA" id="ARBA00022842"/>
    </source>
</evidence>
<proteinExistence type="predicted"/>
<evidence type="ECO:0000259" key="3">
    <source>
        <dbReference type="Pfam" id="PF12804"/>
    </source>
</evidence>
<evidence type="ECO:0000313" key="4">
    <source>
        <dbReference type="EMBL" id="MEE2525726.1"/>
    </source>
</evidence>
<dbReference type="InterPro" id="IPR029044">
    <property type="entry name" value="Nucleotide-diphossugar_trans"/>
</dbReference>
<dbReference type="Proteomes" id="UP001354971">
    <property type="component" value="Unassembled WGS sequence"/>
</dbReference>
<keyword evidence="1 4" id="KW-0808">Transferase</keyword>
<dbReference type="GO" id="GO:0016740">
    <property type="term" value="F:transferase activity"/>
    <property type="evidence" value="ECO:0007669"/>
    <property type="project" value="UniProtKB-KW"/>
</dbReference>
<gene>
    <name evidence="4" type="ORF">V0U79_05055</name>
</gene>
<reference evidence="4 5" key="1">
    <citation type="submission" date="2024-01" db="EMBL/GenBank/DDBJ databases">
        <title>Hyphobacterium bacterium isolated from marine sediment.</title>
        <authorList>
            <person name="Zhao S."/>
        </authorList>
    </citation>
    <scope>NUCLEOTIDE SEQUENCE [LARGE SCALE GENOMIC DNA]</scope>
    <source>
        <strain evidence="5">HN65</strain>
    </source>
</reference>